<keyword evidence="2" id="KW-1185">Reference proteome</keyword>
<organism evidence="1 2">
    <name type="scientific">Armillaria borealis</name>
    <dbReference type="NCBI Taxonomy" id="47425"/>
    <lineage>
        <taxon>Eukaryota</taxon>
        <taxon>Fungi</taxon>
        <taxon>Dikarya</taxon>
        <taxon>Basidiomycota</taxon>
        <taxon>Agaricomycotina</taxon>
        <taxon>Agaricomycetes</taxon>
        <taxon>Agaricomycetidae</taxon>
        <taxon>Agaricales</taxon>
        <taxon>Marasmiineae</taxon>
        <taxon>Physalacriaceae</taxon>
        <taxon>Armillaria</taxon>
    </lineage>
</organism>
<accession>A0AA39IEI5</accession>
<dbReference type="Proteomes" id="UP001175226">
    <property type="component" value="Unassembled WGS sequence"/>
</dbReference>
<proteinExistence type="predicted"/>
<dbReference type="EMBL" id="JAUEPT010000318">
    <property type="protein sequence ID" value="KAK0421769.1"/>
    <property type="molecule type" value="Genomic_DNA"/>
</dbReference>
<reference evidence="1" key="1">
    <citation type="submission" date="2023-06" db="EMBL/GenBank/DDBJ databases">
        <authorList>
            <consortium name="Lawrence Berkeley National Laboratory"/>
            <person name="Ahrendt S."/>
            <person name="Sahu N."/>
            <person name="Indic B."/>
            <person name="Wong-Bajracharya J."/>
            <person name="Merenyi Z."/>
            <person name="Ke H.-M."/>
            <person name="Monk M."/>
            <person name="Kocsube S."/>
            <person name="Drula E."/>
            <person name="Lipzen A."/>
            <person name="Balint B."/>
            <person name="Henrissat B."/>
            <person name="Andreopoulos B."/>
            <person name="Martin F.M."/>
            <person name="Harder C.B."/>
            <person name="Rigling D."/>
            <person name="Ford K.L."/>
            <person name="Foster G.D."/>
            <person name="Pangilinan J."/>
            <person name="Papanicolaou A."/>
            <person name="Barry K."/>
            <person name="LaButti K."/>
            <person name="Viragh M."/>
            <person name="Koriabine M."/>
            <person name="Yan M."/>
            <person name="Riley R."/>
            <person name="Champramary S."/>
            <person name="Plett K.L."/>
            <person name="Tsai I.J."/>
            <person name="Slot J."/>
            <person name="Sipos G."/>
            <person name="Plett J."/>
            <person name="Nagy L.G."/>
            <person name="Grigoriev I.V."/>
        </authorList>
    </citation>
    <scope>NUCLEOTIDE SEQUENCE</scope>
    <source>
        <strain evidence="1">FPL87.14</strain>
    </source>
</reference>
<dbReference type="AlphaFoldDB" id="A0AA39IEI5"/>
<protein>
    <submittedName>
        <fullName evidence="1">Uncharacterized protein</fullName>
    </submittedName>
</protein>
<name>A0AA39IEI5_9AGAR</name>
<evidence type="ECO:0000313" key="1">
    <source>
        <dbReference type="EMBL" id="KAK0421769.1"/>
    </source>
</evidence>
<sequence>MVRKWIFTKGFPVGGAQIEKVLHPLSLMPHKNAFSEALLPHGFDFYQILGLATVQTLNHQFCSLPTFGWLAIHKFSNDVSGQKKTAARDYEDVLQCLLSCFEGLLPDTEDKTVLNVIFDFATWHALAKSWIHSDSSLSVLQAVMSSLGCQP</sequence>
<comment type="caution">
    <text evidence="1">The sequence shown here is derived from an EMBL/GenBank/DDBJ whole genome shotgun (WGS) entry which is preliminary data.</text>
</comment>
<gene>
    <name evidence="1" type="ORF">EV421DRAFT_1915393</name>
</gene>
<evidence type="ECO:0000313" key="2">
    <source>
        <dbReference type="Proteomes" id="UP001175226"/>
    </source>
</evidence>